<dbReference type="AlphaFoldDB" id="A0A0D0D691"/>
<accession>A0A0D0D691</accession>
<keyword evidence="2" id="KW-1185">Reference proteome</keyword>
<organism evidence="1 2">
    <name type="scientific">Paxillus rubicundulus Ve08.2h10</name>
    <dbReference type="NCBI Taxonomy" id="930991"/>
    <lineage>
        <taxon>Eukaryota</taxon>
        <taxon>Fungi</taxon>
        <taxon>Dikarya</taxon>
        <taxon>Basidiomycota</taxon>
        <taxon>Agaricomycotina</taxon>
        <taxon>Agaricomycetes</taxon>
        <taxon>Agaricomycetidae</taxon>
        <taxon>Boletales</taxon>
        <taxon>Paxilineae</taxon>
        <taxon>Paxillaceae</taxon>
        <taxon>Paxillus</taxon>
    </lineage>
</organism>
<reference evidence="2" key="2">
    <citation type="submission" date="2015-01" db="EMBL/GenBank/DDBJ databases">
        <title>Evolutionary Origins and Diversification of the Mycorrhizal Mutualists.</title>
        <authorList>
            <consortium name="DOE Joint Genome Institute"/>
            <consortium name="Mycorrhizal Genomics Consortium"/>
            <person name="Kohler A."/>
            <person name="Kuo A."/>
            <person name="Nagy L.G."/>
            <person name="Floudas D."/>
            <person name="Copeland A."/>
            <person name="Barry K.W."/>
            <person name="Cichocki N."/>
            <person name="Veneault-Fourrey C."/>
            <person name="LaButti K."/>
            <person name="Lindquist E.A."/>
            <person name="Lipzen A."/>
            <person name="Lundell T."/>
            <person name="Morin E."/>
            <person name="Murat C."/>
            <person name="Riley R."/>
            <person name="Ohm R."/>
            <person name="Sun H."/>
            <person name="Tunlid A."/>
            <person name="Henrissat B."/>
            <person name="Grigoriev I.V."/>
            <person name="Hibbett D.S."/>
            <person name="Martin F."/>
        </authorList>
    </citation>
    <scope>NUCLEOTIDE SEQUENCE [LARGE SCALE GENOMIC DNA]</scope>
    <source>
        <strain evidence="2">Ve08.2h10</strain>
    </source>
</reference>
<dbReference type="EMBL" id="KN827969">
    <property type="protein sequence ID" value="KIK75629.1"/>
    <property type="molecule type" value="Genomic_DNA"/>
</dbReference>
<dbReference type="OrthoDB" id="2681472at2759"/>
<name>A0A0D0D691_9AGAM</name>
<dbReference type="InParanoid" id="A0A0D0D691"/>
<dbReference type="HOGENOM" id="CLU_104732_2_1_1"/>
<proteinExistence type="predicted"/>
<evidence type="ECO:0000313" key="1">
    <source>
        <dbReference type="EMBL" id="KIK75629.1"/>
    </source>
</evidence>
<reference evidence="1 2" key="1">
    <citation type="submission" date="2014-04" db="EMBL/GenBank/DDBJ databases">
        <authorList>
            <consortium name="DOE Joint Genome Institute"/>
            <person name="Kuo A."/>
            <person name="Kohler A."/>
            <person name="Jargeat P."/>
            <person name="Nagy L.G."/>
            <person name="Floudas D."/>
            <person name="Copeland A."/>
            <person name="Barry K.W."/>
            <person name="Cichocki N."/>
            <person name="Veneault-Fourrey C."/>
            <person name="LaButti K."/>
            <person name="Lindquist E.A."/>
            <person name="Lipzen A."/>
            <person name="Lundell T."/>
            <person name="Morin E."/>
            <person name="Murat C."/>
            <person name="Sun H."/>
            <person name="Tunlid A."/>
            <person name="Henrissat B."/>
            <person name="Grigoriev I.V."/>
            <person name="Hibbett D.S."/>
            <person name="Martin F."/>
            <person name="Nordberg H.P."/>
            <person name="Cantor M.N."/>
            <person name="Hua S.X."/>
        </authorList>
    </citation>
    <scope>NUCLEOTIDE SEQUENCE [LARGE SCALE GENOMIC DNA]</scope>
    <source>
        <strain evidence="1 2">Ve08.2h10</strain>
    </source>
</reference>
<protein>
    <submittedName>
        <fullName evidence="1">Uncharacterized protein</fullName>
    </submittedName>
</protein>
<sequence length="123" mass="13905">MSSPSPIHDAEDNSEQAFSILLTIYLKVKTTLQGKSASKQEKSVKMKELLFPVKPSNYVNFLKGMLQKHGQEVYEVTEKKHYPFRYALPKTKGQQSADALAIDVNNIADYKEMVHQGNSEVMV</sequence>
<dbReference type="Proteomes" id="UP000054538">
    <property type="component" value="Unassembled WGS sequence"/>
</dbReference>
<evidence type="ECO:0000313" key="2">
    <source>
        <dbReference type="Proteomes" id="UP000054538"/>
    </source>
</evidence>
<gene>
    <name evidence="1" type="ORF">PAXRUDRAFT_172211</name>
</gene>